<dbReference type="InterPro" id="IPR044537">
    <property type="entry name" value="Rip2-like"/>
</dbReference>
<keyword evidence="8" id="KW-0378">Hydrolase</keyword>
<feature type="transmembrane region" description="Helical" evidence="13">
    <location>
        <begin position="178"/>
        <end position="201"/>
    </location>
</feature>
<dbReference type="InterPro" id="IPR008915">
    <property type="entry name" value="Peptidase_M50"/>
</dbReference>
<dbReference type="AlphaFoldDB" id="A0AAU7VQJ7"/>
<reference evidence="15" key="1">
    <citation type="journal article" date="2013" name="Extremophiles">
        <title>Proteinivorax tanatarense gen. nov., sp. nov., an anaerobic, haloalkaliphilic, proteolytic bacterium isolated from a decaying algal bloom, and proposal of Proteinivoraceae fam. nov.</title>
        <authorList>
            <person name="Kevbrin V."/>
            <person name="Boltyanskaya Y."/>
            <person name="Zhilina T."/>
            <person name="Kolganova T."/>
            <person name="Lavrentjeva E."/>
            <person name="Kuznetsov B."/>
        </authorList>
    </citation>
    <scope>NUCLEOTIDE SEQUENCE</scope>
    <source>
        <strain evidence="15">Z-910T</strain>
    </source>
</reference>
<keyword evidence="11" id="KW-0482">Metalloprotease</keyword>
<evidence type="ECO:0000256" key="6">
    <source>
        <dbReference type="ARBA" id="ARBA00022692"/>
    </source>
</evidence>
<protein>
    <submittedName>
        <fullName evidence="15">Site-2 protease family protein</fullName>
    </submittedName>
</protein>
<evidence type="ECO:0000313" key="15">
    <source>
        <dbReference type="EMBL" id="XBX75989.1"/>
    </source>
</evidence>
<comment type="subcellular location">
    <subcellularLocation>
        <location evidence="2">Cell membrane</location>
        <topology evidence="2">Multi-pass membrane protein</topology>
    </subcellularLocation>
</comment>
<keyword evidence="9" id="KW-0862">Zinc</keyword>
<evidence type="ECO:0000256" key="1">
    <source>
        <dbReference type="ARBA" id="ARBA00001947"/>
    </source>
</evidence>
<evidence type="ECO:0000259" key="14">
    <source>
        <dbReference type="Pfam" id="PF02163"/>
    </source>
</evidence>
<evidence type="ECO:0000256" key="9">
    <source>
        <dbReference type="ARBA" id="ARBA00022833"/>
    </source>
</evidence>
<dbReference type="CDD" id="cd06158">
    <property type="entry name" value="S2P-M50_like_1"/>
    <property type="match status" value="1"/>
</dbReference>
<feature type="transmembrane region" description="Helical" evidence="13">
    <location>
        <begin position="6"/>
        <end position="24"/>
    </location>
</feature>
<feature type="transmembrane region" description="Helical" evidence="13">
    <location>
        <begin position="45"/>
        <end position="66"/>
    </location>
</feature>
<feature type="domain" description="Peptidase M50" evidence="14">
    <location>
        <begin position="112"/>
        <end position="188"/>
    </location>
</feature>
<evidence type="ECO:0000256" key="2">
    <source>
        <dbReference type="ARBA" id="ARBA00004651"/>
    </source>
</evidence>
<reference evidence="15" key="2">
    <citation type="submission" date="2024-06" db="EMBL/GenBank/DDBJ databases">
        <authorList>
            <person name="Petrova K.O."/>
            <person name="Toshchakov S.V."/>
            <person name="Boltjanskaja Y.V."/>
            <person name="Kevbrin V."/>
        </authorList>
    </citation>
    <scope>NUCLEOTIDE SEQUENCE</scope>
    <source>
        <strain evidence="15">Z-910T</strain>
    </source>
</reference>
<accession>A0AAU7VQJ7</accession>
<dbReference type="PANTHER" id="PTHR35864">
    <property type="entry name" value="ZINC METALLOPROTEASE MJ0611-RELATED"/>
    <property type="match status" value="1"/>
</dbReference>
<name>A0AAU7VQJ7_9FIRM</name>
<keyword evidence="12 13" id="KW-0472">Membrane</keyword>
<sequence length="216" mass="23638">MGFLDGILYVLPAVLLAMTVHEYAHARVAYSLGDPTAKREGRLTLNPLDHVDPIGLIMLVIVRFGWAKPVPINPFNFKGNRDAGIIKVSLAGPLANLTLAFVSLVLVRIIATMSGIIVLSPSAISVMQISVNFLLLLARLNLFFMVFNLIPLPPLDGSKILSSMLSPKARMQYQQVEAYAPLILILLLVTRTLPMILIPIADTIEGILRFIVFGII</sequence>
<dbReference type="EMBL" id="CP158367">
    <property type="protein sequence ID" value="XBX75989.1"/>
    <property type="molecule type" value="Genomic_DNA"/>
</dbReference>
<keyword evidence="4" id="KW-1003">Cell membrane</keyword>
<evidence type="ECO:0000256" key="3">
    <source>
        <dbReference type="ARBA" id="ARBA00007931"/>
    </source>
</evidence>
<dbReference type="GO" id="GO:0005886">
    <property type="term" value="C:plasma membrane"/>
    <property type="evidence" value="ECO:0007669"/>
    <property type="project" value="UniProtKB-SubCell"/>
</dbReference>
<evidence type="ECO:0000256" key="10">
    <source>
        <dbReference type="ARBA" id="ARBA00022989"/>
    </source>
</evidence>
<evidence type="ECO:0000256" key="12">
    <source>
        <dbReference type="ARBA" id="ARBA00023136"/>
    </source>
</evidence>
<dbReference type="GO" id="GO:0006508">
    <property type="term" value="P:proteolysis"/>
    <property type="evidence" value="ECO:0007669"/>
    <property type="project" value="UniProtKB-KW"/>
</dbReference>
<keyword evidence="10 13" id="KW-1133">Transmembrane helix</keyword>
<feature type="transmembrane region" description="Helical" evidence="13">
    <location>
        <begin position="97"/>
        <end position="119"/>
    </location>
</feature>
<dbReference type="InterPro" id="IPR052348">
    <property type="entry name" value="Metallopeptidase_M50B"/>
</dbReference>
<dbReference type="GO" id="GO:0046872">
    <property type="term" value="F:metal ion binding"/>
    <property type="evidence" value="ECO:0007669"/>
    <property type="project" value="UniProtKB-KW"/>
</dbReference>
<evidence type="ECO:0000256" key="13">
    <source>
        <dbReference type="SAM" id="Phobius"/>
    </source>
</evidence>
<evidence type="ECO:0000256" key="11">
    <source>
        <dbReference type="ARBA" id="ARBA00023049"/>
    </source>
</evidence>
<gene>
    <name evidence="15" type="ORF">PRVXT_001156</name>
</gene>
<keyword evidence="7" id="KW-0479">Metal-binding</keyword>
<dbReference type="PANTHER" id="PTHR35864:SF1">
    <property type="entry name" value="ZINC METALLOPROTEASE YWHC-RELATED"/>
    <property type="match status" value="1"/>
</dbReference>
<evidence type="ECO:0000256" key="5">
    <source>
        <dbReference type="ARBA" id="ARBA00022670"/>
    </source>
</evidence>
<comment type="cofactor">
    <cofactor evidence="1">
        <name>Zn(2+)</name>
        <dbReference type="ChEBI" id="CHEBI:29105"/>
    </cofactor>
</comment>
<dbReference type="Pfam" id="PF02163">
    <property type="entry name" value="Peptidase_M50"/>
    <property type="match status" value="1"/>
</dbReference>
<keyword evidence="5 15" id="KW-0645">Protease</keyword>
<evidence type="ECO:0000256" key="8">
    <source>
        <dbReference type="ARBA" id="ARBA00022801"/>
    </source>
</evidence>
<keyword evidence="6 13" id="KW-0812">Transmembrane</keyword>
<evidence type="ECO:0000256" key="7">
    <source>
        <dbReference type="ARBA" id="ARBA00022723"/>
    </source>
</evidence>
<comment type="similarity">
    <text evidence="3">Belongs to the peptidase M50B family.</text>
</comment>
<evidence type="ECO:0000256" key="4">
    <source>
        <dbReference type="ARBA" id="ARBA00022475"/>
    </source>
</evidence>
<proteinExistence type="inferred from homology"/>
<dbReference type="GO" id="GO:0008237">
    <property type="term" value="F:metallopeptidase activity"/>
    <property type="evidence" value="ECO:0007669"/>
    <property type="project" value="UniProtKB-KW"/>
</dbReference>
<organism evidence="15">
    <name type="scientific">Proteinivorax tanatarense</name>
    <dbReference type="NCBI Taxonomy" id="1260629"/>
    <lineage>
        <taxon>Bacteria</taxon>
        <taxon>Bacillati</taxon>
        <taxon>Bacillota</taxon>
        <taxon>Clostridia</taxon>
        <taxon>Eubacteriales</taxon>
        <taxon>Proteinivoracaceae</taxon>
        <taxon>Proteinivorax</taxon>
    </lineage>
</organism>
<dbReference type="RefSeq" id="WP_350344724.1">
    <property type="nucleotide sequence ID" value="NZ_CP158367.1"/>
</dbReference>